<organism evidence="1 2">
    <name type="scientific">Campylobacter rectus RM3267</name>
    <dbReference type="NCBI Taxonomy" id="553218"/>
    <lineage>
        <taxon>Bacteria</taxon>
        <taxon>Pseudomonadati</taxon>
        <taxon>Campylobacterota</taxon>
        <taxon>Epsilonproteobacteria</taxon>
        <taxon>Campylobacterales</taxon>
        <taxon>Campylobacteraceae</taxon>
        <taxon>Campylobacter</taxon>
    </lineage>
</organism>
<dbReference type="AlphaFoldDB" id="B9CY96"/>
<sequence length="61" mass="6821">MQLRGKAEAKEGDALLRFARSCKQTVSRTPSSPEKKKSKILECLNLAGAPRGLNFKKFRQT</sequence>
<accession>B9CY96</accession>
<dbReference type="EMBL" id="ACFU01000001">
    <property type="protein sequence ID" value="EEF15365.1"/>
    <property type="molecule type" value="Genomic_DNA"/>
</dbReference>
<proteinExistence type="predicted"/>
<dbReference type="Proteomes" id="UP000003082">
    <property type="component" value="Unassembled WGS sequence"/>
</dbReference>
<reference evidence="1 2" key="1">
    <citation type="submission" date="2008-08" db="EMBL/GenBank/DDBJ databases">
        <authorList>
            <person name="Madupu R."/>
            <person name="Durkin A.S."/>
            <person name="Torralba M."/>
            <person name="Methe B."/>
            <person name="Sutton G.G."/>
            <person name="Strausberg R.L."/>
            <person name="Nelson K.E."/>
        </authorList>
    </citation>
    <scope>NUCLEOTIDE SEQUENCE [LARGE SCALE GENOMIC DNA]</scope>
    <source>
        <strain evidence="1 2">RM3267</strain>
    </source>
</reference>
<evidence type="ECO:0000313" key="2">
    <source>
        <dbReference type="Proteomes" id="UP000003082"/>
    </source>
</evidence>
<keyword evidence="2" id="KW-1185">Reference proteome</keyword>
<protein>
    <submittedName>
        <fullName evidence="1">Uncharacterized protein</fullName>
    </submittedName>
</protein>
<evidence type="ECO:0000313" key="1">
    <source>
        <dbReference type="EMBL" id="EEF15365.1"/>
    </source>
</evidence>
<gene>
    <name evidence="1" type="ORF">CAMRE0001_0304</name>
</gene>
<comment type="caution">
    <text evidence="1">The sequence shown here is derived from an EMBL/GenBank/DDBJ whole genome shotgun (WGS) entry which is preliminary data.</text>
</comment>
<name>B9CY96_CAMRE</name>